<comment type="caution">
    <text evidence="2">The sequence shown here is derived from an EMBL/GenBank/DDBJ whole genome shotgun (WGS) entry which is preliminary data.</text>
</comment>
<dbReference type="Pfam" id="PF07969">
    <property type="entry name" value="Amidohydro_3"/>
    <property type="match status" value="1"/>
</dbReference>
<accession>A0ABV5HMI3</accession>
<dbReference type="PANTHER" id="PTHR22642">
    <property type="entry name" value="IMIDAZOLONEPROPIONASE"/>
    <property type="match status" value="1"/>
</dbReference>
<dbReference type="Gene3D" id="3.20.20.140">
    <property type="entry name" value="Metal-dependent hydrolases"/>
    <property type="match status" value="1"/>
</dbReference>
<gene>
    <name evidence="2" type="ORF">ACFFUV_10945</name>
</gene>
<sequence>MNKRVVTLSMTLALLGGCNQESLAPSSASTQVTAADTIYFGGDILTMEGELPQYVESVAVADGKILFAGRQQKALEFRQATTNLVDLKGQALLPGFIDTQGQLVQYAMSLNMANIAASPYGSSDDFASLQKTLREHIADQHLEPGEWVVATGYDTTVLPSHPNRQLLDAVSTQHPILLLHASGRIGALNSRGLELAHITPDTPNPHGGVIQRDGHNQPNGVIAENALWPVLLNLPMNTESERLKQLDDAQSVYASQGVTTAQDSSTTPQDFALLSDAAQKNRLFLDVISYPMLNKIGQDWQPNFKHYNHYQSNLRLGGVKLDLDGSIAGQTAYLTHPYHMPPHGEDTSFKGRPNYSDAQVKQLVKQAWANRWQVQAHCNGDAACDQFLNAIKSIKGVKKRDWRPVMVQAQLTRPDQIADMKKWHVIPSYEMTHIYLFGDFYHDSAIGEQLSAHLDPAKSTFDAGIQATFHTDSPEMRPDMLMTLWSSVNRITRAGASLGAEEKVSIYQGLEAMTRYAAYQNFEEKTKGTITRGKVADFVILDKNPLKVDPLELRSLKVQTTIKNGHPIWQNMAL</sequence>
<keyword evidence="3" id="KW-1185">Reference proteome</keyword>
<organism evidence="2 3">
    <name type="scientific">Vibrio olivae</name>
    <dbReference type="NCBI Taxonomy" id="1243002"/>
    <lineage>
        <taxon>Bacteria</taxon>
        <taxon>Pseudomonadati</taxon>
        <taxon>Pseudomonadota</taxon>
        <taxon>Gammaproteobacteria</taxon>
        <taxon>Vibrionales</taxon>
        <taxon>Vibrionaceae</taxon>
        <taxon>Vibrio</taxon>
    </lineage>
</organism>
<dbReference type="PANTHER" id="PTHR22642:SF2">
    <property type="entry name" value="PROTEIN LONG AFTER FAR-RED 3"/>
    <property type="match status" value="1"/>
</dbReference>
<reference evidence="2 3" key="1">
    <citation type="submission" date="2024-09" db="EMBL/GenBank/DDBJ databases">
        <authorList>
            <person name="Sun Q."/>
            <person name="Mori K."/>
        </authorList>
    </citation>
    <scope>NUCLEOTIDE SEQUENCE [LARGE SCALE GENOMIC DNA]</scope>
    <source>
        <strain evidence="2 3">CECT 8064</strain>
    </source>
</reference>
<dbReference type="SUPFAM" id="SSF51338">
    <property type="entry name" value="Composite domain of metallo-dependent hydrolases"/>
    <property type="match status" value="1"/>
</dbReference>
<dbReference type="Proteomes" id="UP001589645">
    <property type="component" value="Unassembled WGS sequence"/>
</dbReference>
<evidence type="ECO:0000313" key="3">
    <source>
        <dbReference type="Proteomes" id="UP001589645"/>
    </source>
</evidence>
<dbReference type="CDD" id="cd01300">
    <property type="entry name" value="YtcJ_like"/>
    <property type="match status" value="1"/>
</dbReference>
<dbReference type="RefSeq" id="WP_390192402.1">
    <property type="nucleotide sequence ID" value="NZ_JBHMEP010000002.1"/>
</dbReference>
<dbReference type="GO" id="GO:0016787">
    <property type="term" value="F:hydrolase activity"/>
    <property type="evidence" value="ECO:0007669"/>
    <property type="project" value="UniProtKB-KW"/>
</dbReference>
<dbReference type="PROSITE" id="PS51257">
    <property type="entry name" value="PROKAR_LIPOPROTEIN"/>
    <property type="match status" value="1"/>
</dbReference>
<evidence type="ECO:0000259" key="1">
    <source>
        <dbReference type="Pfam" id="PF07969"/>
    </source>
</evidence>
<dbReference type="InterPro" id="IPR011059">
    <property type="entry name" value="Metal-dep_hydrolase_composite"/>
</dbReference>
<dbReference type="InterPro" id="IPR013108">
    <property type="entry name" value="Amidohydro_3"/>
</dbReference>
<dbReference type="EMBL" id="JBHMEP010000002">
    <property type="protein sequence ID" value="MFB9135478.1"/>
    <property type="molecule type" value="Genomic_DNA"/>
</dbReference>
<dbReference type="InterPro" id="IPR032466">
    <property type="entry name" value="Metal_Hydrolase"/>
</dbReference>
<evidence type="ECO:0000313" key="2">
    <source>
        <dbReference type="EMBL" id="MFB9135478.1"/>
    </source>
</evidence>
<dbReference type="Gene3D" id="3.10.310.70">
    <property type="match status" value="1"/>
</dbReference>
<dbReference type="Gene3D" id="2.30.40.10">
    <property type="entry name" value="Urease, subunit C, domain 1"/>
    <property type="match status" value="1"/>
</dbReference>
<dbReference type="InterPro" id="IPR033932">
    <property type="entry name" value="YtcJ-like"/>
</dbReference>
<dbReference type="SUPFAM" id="SSF51556">
    <property type="entry name" value="Metallo-dependent hydrolases"/>
    <property type="match status" value="1"/>
</dbReference>
<feature type="domain" description="Amidohydrolase 3" evidence="1">
    <location>
        <begin position="84"/>
        <end position="567"/>
    </location>
</feature>
<dbReference type="EC" id="3.5.-.-" evidence="2"/>
<protein>
    <submittedName>
        <fullName evidence="2">Amidohydrolase</fullName>
        <ecNumber evidence="2">3.5.-.-</ecNumber>
    </submittedName>
</protein>
<proteinExistence type="predicted"/>
<keyword evidence="2" id="KW-0378">Hydrolase</keyword>
<name>A0ABV5HMI3_9VIBR</name>